<feature type="transmembrane region" description="Helical" evidence="6">
    <location>
        <begin position="104"/>
        <end position="124"/>
    </location>
</feature>
<dbReference type="GO" id="GO:0022857">
    <property type="term" value="F:transmembrane transporter activity"/>
    <property type="evidence" value="ECO:0007669"/>
    <property type="project" value="InterPro"/>
</dbReference>
<dbReference type="Proteomes" id="UP000306985">
    <property type="component" value="Unassembled WGS sequence"/>
</dbReference>
<keyword evidence="3 6" id="KW-0812">Transmembrane</keyword>
<dbReference type="InterPro" id="IPR050495">
    <property type="entry name" value="ATG22/LtaA_families"/>
</dbReference>
<evidence type="ECO:0000256" key="3">
    <source>
        <dbReference type="ARBA" id="ARBA00022692"/>
    </source>
</evidence>
<feature type="transmembrane region" description="Helical" evidence="6">
    <location>
        <begin position="27"/>
        <end position="52"/>
    </location>
</feature>
<protein>
    <submittedName>
        <fullName evidence="8">MFS transporter</fullName>
    </submittedName>
</protein>
<sequence length="460" mass="48992">MNLLPPGPQADLPARRREQFGWKMFDWAWSTFITTVLGVMLGPFLTGIAQTAAADQPDGRISVLGIALRPEAFYPAVVTAATLIALPLMLVIGAVADRTPHKRVLLGALAGIGAVSTMAFFLVADTRYVLGGLLTIVASAAYQCAGVVYNSFLPDIATVDERDRVSAAGWAFGYASGAVMLGINLAMVALLPRYTGMSTETAVRLCLLTAGLWWALWLGIPMARLRDRRPREPLDLGPAVRASVGSLAATARQAPRYPMTFLFLLAFLLYKDGIGTIFSLASTFASSELRLSQSVIVVGVLVLNVVGVLGSLVMARIADRAGTKRTILGSLVVWVLVCLYGVLVPADSPIAFYLMTGLIALVIAGTQALSRSLYSKIIPRDREAEYFGLYGLGAQGTAWIGSLVFTLVLQWTGSYRSAIGILVVFFLAGGLVLWKVDVERGERDAAAGSRASSADLPSVS</sequence>
<comment type="subcellular location">
    <subcellularLocation>
        <location evidence="1">Cell membrane</location>
        <topology evidence="1">Multi-pass membrane protein</topology>
    </subcellularLocation>
</comment>
<feature type="transmembrane region" description="Helical" evidence="6">
    <location>
        <begin position="350"/>
        <end position="374"/>
    </location>
</feature>
<dbReference type="InterPro" id="IPR020846">
    <property type="entry name" value="MFS_dom"/>
</dbReference>
<name>A0A4U6QGC6_9ACTN</name>
<evidence type="ECO:0000259" key="7">
    <source>
        <dbReference type="PROSITE" id="PS50850"/>
    </source>
</evidence>
<proteinExistence type="predicted"/>
<keyword evidence="4 6" id="KW-1133">Transmembrane helix</keyword>
<organism evidence="8 9">
    <name type="scientific">Nakamurella flava</name>
    <dbReference type="NCBI Taxonomy" id="2576308"/>
    <lineage>
        <taxon>Bacteria</taxon>
        <taxon>Bacillati</taxon>
        <taxon>Actinomycetota</taxon>
        <taxon>Actinomycetes</taxon>
        <taxon>Nakamurellales</taxon>
        <taxon>Nakamurellaceae</taxon>
        <taxon>Nakamurella</taxon>
    </lineage>
</organism>
<dbReference type="EMBL" id="SZZH01000002">
    <property type="protein sequence ID" value="TKV59260.1"/>
    <property type="molecule type" value="Genomic_DNA"/>
</dbReference>
<dbReference type="PANTHER" id="PTHR23519">
    <property type="entry name" value="AUTOPHAGY-RELATED PROTEIN 22"/>
    <property type="match status" value="1"/>
</dbReference>
<feature type="transmembrane region" description="Helical" evidence="6">
    <location>
        <begin position="386"/>
        <end position="409"/>
    </location>
</feature>
<dbReference type="InterPro" id="IPR024671">
    <property type="entry name" value="Atg22-like"/>
</dbReference>
<keyword evidence="2" id="KW-0813">Transport</keyword>
<evidence type="ECO:0000256" key="4">
    <source>
        <dbReference type="ARBA" id="ARBA00022989"/>
    </source>
</evidence>
<evidence type="ECO:0000256" key="5">
    <source>
        <dbReference type="ARBA" id="ARBA00023136"/>
    </source>
</evidence>
<dbReference type="PANTHER" id="PTHR23519:SF1">
    <property type="entry name" value="AUTOPHAGY-RELATED PROTEIN 22"/>
    <property type="match status" value="1"/>
</dbReference>
<feature type="transmembrane region" description="Helical" evidence="6">
    <location>
        <begin position="291"/>
        <end position="315"/>
    </location>
</feature>
<feature type="transmembrane region" description="Helical" evidence="6">
    <location>
        <begin position="261"/>
        <end position="285"/>
    </location>
</feature>
<feature type="transmembrane region" description="Helical" evidence="6">
    <location>
        <begin position="202"/>
        <end position="220"/>
    </location>
</feature>
<evidence type="ECO:0000256" key="1">
    <source>
        <dbReference type="ARBA" id="ARBA00004651"/>
    </source>
</evidence>
<keyword evidence="5 6" id="KW-0472">Membrane</keyword>
<evidence type="ECO:0000313" key="9">
    <source>
        <dbReference type="Proteomes" id="UP000306985"/>
    </source>
</evidence>
<feature type="domain" description="Major facilitator superfamily (MFS) profile" evidence="7">
    <location>
        <begin position="259"/>
        <end position="460"/>
    </location>
</feature>
<feature type="transmembrane region" description="Helical" evidence="6">
    <location>
        <begin position="165"/>
        <end position="190"/>
    </location>
</feature>
<dbReference type="OrthoDB" id="9768783at2"/>
<dbReference type="GO" id="GO:0005886">
    <property type="term" value="C:plasma membrane"/>
    <property type="evidence" value="ECO:0007669"/>
    <property type="project" value="UniProtKB-SubCell"/>
</dbReference>
<dbReference type="AlphaFoldDB" id="A0A4U6QGC6"/>
<feature type="transmembrane region" description="Helical" evidence="6">
    <location>
        <begin position="327"/>
        <end position="344"/>
    </location>
</feature>
<keyword evidence="9" id="KW-1185">Reference proteome</keyword>
<dbReference type="Pfam" id="PF11700">
    <property type="entry name" value="ATG22"/>
    <property type="match status" value="1"/>
</dbReference>
<reference evidence="8 9" key="1">
    <citation type="submission" date="2019-05" db="EMBL/GenBank/DDBJ databases">
        <title>Nakamurella sp. N5BH11, whole genome shotgun sequence.</title>
        <authorList>
            <person name="Tuo L."/>
        </authorList>
    </citation>
    <scope>NUCLEOTIDE SEQUENCE [LARGE SCALE GENOMIC DNA]</scope>
    <source>
        <strain evidence="8 9">N5BH11</strain>
    </source>
</reference>
<feature type="transmembrane region" description="Helical" evidence="6">
    <location>
        <begin position="415"/>
        <end position="434"/>
    </location>
</feature>
<comment type="caution">
    <text evidence="8">The sequence shown here is derived from an EMBL/GenBank/DDBJ whole genome shotgun (WGS) entry which is preliminary data.</text>
</comment>
<evidence type="ECO:0000256" key="2">
    <source>
        <dbReference type="ARBA" id="ARBA00022448"/>
    </source>
</evidence>
<accession>A0A4U6QGC6</accession>
<evidence type="ECO:0000313" key="8">
    <source>
        <dbReference type="EMBL" id="TKV59260.1"/>
    </source>
</evidence>
<dbReference type="InterPro" id="IPR036259">
    <property type="entry name" value="MFS_trans_sf"/>
</dbReference>
<gene>
    <name evidence="8" type="ORF">FDO65_11595</name>
</gene>
<feature type="transmembrane region" description="Helical" evidence="6">
    <location>
        <begin position="72"/>
        <end position="92"/>
    </location>
</feature>
<feature type="transmembrane region" description="Helical" evidence="6">
    <location>
        <begin position="130"/>
        <end position="153"/>
    </location>
</feature>
<dbReference type="SUPFAM" id="SSF103473">
    <property type="entry name" value="MFS general substrate transporter"/>
    <property type="match status" value="1"/>
</dbReference>
<dbReference type="RefSeq" id="WP_137449882.1">
    <property type="nucleotide sequence ID" value="NZ_SZZH01000002.1"/>
</dbReference>
<dbReference type="Gene3D" id="1.20.1250.20">
    <property type="entry name" value="MFS general substrate transporter like domains"/>
    <property type="match status" value="2"/>
</dbReference>
<dbReference type="PROSITE" id="PS50850">
    <property type="entry name" value="MFS"/>
    <property type="match status" value="1"/>
</dbReference>
<evidence type="ECO:0000256" key="6">
    <source>
        <dbReference type="SAM" id="Phobius"/>
    </source>
</evidence>